<dbReference type="OrthoDB" id="5772781at2759"/>
<accession>A0A8H8RC90</accession>
<sequence>MADSFDWELGIEGRFPLHKAVVAVIPSRTKIVSSDCYSVFTRTKTAKVSVILPDGTLQRYFLKCGIGQGARPLTEGEYHSASAVNAAVPGFAPNAVGWGEYHNGESKVYFYLGDYHDMDLKAAPEPASFTT</sequence>
<gene>
    <name evidence="1" type="ORF">LSUB1_G008530</name>
</gene>
<comment type="caution">
    <text evidence="1">The sequence shown here is derived from an EMBL/GenBank/DDBJ whole genome shotgun (WGS) entry which is preliminary data.</text>
</comment>
<dbReference type="EMBL" id="QGMJ01001078">
    <property type="protein sequence ID" value="TVY32309.1"/>
    <property type="molecule type" value="Genomic_DNA"/>
</dbReference>
<evidence type="ECO:0000313" key="2">
    <source>
        <dbReference type="Proteomes" id="UP000462212"/>
    </source>
</evidence>
<keyword evidence="2" id="KW-1185">Reference proteome</keyword>
<dbReference type="AlphaFoldDB" id="A0A8H8RC90"/>
<name>A0A8H8RC90_9HELO</name>
<evidence type="ECO:0000313" key="1">
    <source>
        <dbReference type="EMBL" id="TVY32309.1"/>
    </source>
</evidence>
<proteinExistence type="predicted"/>
<organism evidence="1 2">
    <name type="scientific">Lachnellula subtilissima</name>
    <dbReference type="NCBI Taxonomy" id="602034"/>
    <lineage>
        <taxon>Eukaryota</taxon>
        <taxon>Fungi</taxon>
        <taxon>Dikarya</taxon>
        <taxon>Ascomycota</taxon>
        <taxon>Pezizomycotina</taxon>
        <taxon>Leotiomycetes</taxon>
        <taxon>Helotiales</taxon>
        <taxon>Lachnaceae</taxon>
        <taxon>Lachnellula</taxon>
    </lineage>
</organism>
<protein>
    <submittedName>
        <fullName evidence="1">Uncharacterized protein</fullName>
    </submittedName>
</protein>
<dbReference type="Proteomes" id="UP000462212">
    <property type="component" value="Unassembled WGS sequence"/>
</dbReference>
<reference evidence="1 2" key="1">
    <citation type="submission" date="2018-05" db="EMBL/GenBank/DDBJ databases">
        <title>Genome sequencing and assembly of the regulated plant pathogen Lachnellula willkommii and related sister species for the development of diagnostic species identification markers.</title>
        <authorList>
            <person name="Giroux E."/>
            <person name="Bilodeau G."/>
        </authorList>
    </citation>
    <scope>NUCLEOTIDE SEQUENCE [LARGE SCALE GENOMIC DNA]</scope>
    <source>
        <strain evidence="1 2">CBS 197.66</strain>
    </source>
</reference>